<organism evidence="2 3">
    <name type="scientific">Paractinoplanes rishiriensis</name>
    <dbReference type="NCBI Taxonomy" id="1050105"/>
    <lineage>
        <taxon>Bacteria</taxon>
        <taxon>Bacillati</taxon>
        <taxon>Actinomycetota</taxon>
        <taxon>Actinomycetes</taxon>
        <taxon>Micromonosporales</taxon>
        <taxon>Micromonosporaceae</taxon>
        <taxon>Paractinoplanes</taxon>
    </lineage>
</organism>
<name>A0A919JUX9_9ACTN</name>
<sequence>MSCRTGSADRATVEKALAAMGWCPDHPEDSPYLQDRRAEIVARLPDSVRAELMTHNPLLITTFPNVWGLASFDRRGALLLCLFGDDLEALKQQSAHAAASFPRTFERVVAGQRCEFDPHVEVRRFDGNALVARGVISSTGHVRFSTYVWNVRRRERVVLLALVCLCILSTIAAFVLYLRFDGGDWEYVRGYLDRLSSAVQTATVIMAVNLVFEYRDWKGAKSVIEWSGPPAL</sequence>
<gene>
    <name evidence="2" type="ORF">Ari01nite_27450</name>
</gene>
<protein>
    <submittedName>
        <fullName evidence="2">Uncharacterized protein</fullName>
    </submittedName>
</protein>
<accession>A0A919JUX9</accession>
<comment type="caution">
    <text evidence="2">The sequence shown here is derived from an EMBL/GenBank/DDBJ whole genome shotgun (WGS) entry which is preliminary data.</text>
</comment>
<reference evidence="2" key="1">
    <citation type="submission" date="2021-01" db="EMBL/GenBank/DDBJ databases">
        <title>Whole genome shotgun sequence of Actinoplanes rishiriensis NBRC 108556.</title>
        <authorList>
            <person name="Komaki H."/>
            <person name="Tamura T."/>
        </authorList>
    </citation>
    <scope>NUCLEOTIDE SEQUENCE</scope>
    <source>
        <strain evidence="2">NBRC 108556</strain>
    </source>
</reference>
<keyword evidence="3" id="KW-1185">Reference proteome</keyword>
<feature type="transmembrane region" description="Helical" evidence="1">
    <location>
        <begin position="157"/>
        <end position="180"/>
    </location>
</feature>
<evidence type="ECO:0000256" key="1">
    <source>
        <dbReference type="SAM" id="Phobius"/>
    </source>
</evidence>
<keyword evidence="1" id="KW-1133">Transmembrane helix</keyword>
<evidence type="ECO:0000313" key="2">
    <source>
        <dbReference type="EMBL" id="GIE95280.1"/>
    </source>
</evidence>
<dbReference type="Proteomes" id="UP000636960">
    <property type="component" value="Unassembled WGS sequence"/>
</dbReference>
<dbReference type="EMBL" id="BOMV01000026">
    <property type="protein sequence ID" value="GIE95280.1"/>
    <property type="molecule type" value="Genomic_DNA"/>
</dbReference>
<feature type="transmembrane region" description="Helical" evidence="1">
    <location>
        <begin position="195"/>
        <end position="212"/>
    </location>
</feature>
<proteinExistence type="predicted"/>
<keyword evidence="1" id="KW-0472">Membrane</keyword>
<dbReference type="AlphaFoldDB" id="A0A919JUX9"/>
<evidence type="ECO:0000313" key="3">
    <source>
        <dbReference type="Proteomes" id="UP000636960"/>
    </source>
</evidence>
<keyword evidence="1" id="KW-0812">Transmembrane</keyword>